<name>A0AA36A4H9_LACSI</name>
<reference evidence="1" key="1">
    <citation type="submission" date="2023-04" db="EMBL/GenBank/DDBJ databases">
        <authorList>
            <person name="Vijverberg K."/>
            <person name="Xiong W."/>
            <person name="Schranz E."/>
        </authorList>
    </citation>
    <scope>NUCLEOTIDE SEQUENCE</scope>
</reference>
<keyword evidence="2" id="KW-1185">Reference proteome</keyword>
<dbReference type="EMBL" id="OX465085">
    <property type="protein sequence ID" value="CAI9303843.1"/>
    <property type="molecule type" value="Genomic_DNA"/>
</dbReference>
<proteinExistence type="predicted"/>
<evidence type="ECO:0000313" key="1">
    <source>
        <dbReference type="EMBL" id="CAI9303843.1"/>
    </source>
</evidence>
<dbReference type="Proteomes" id="UP001177003">
    <property type="component" value="Chromosome 9"/>
</dbReference>
<evidence type="ECO:0000313" key="2">
    <source>
        <dbReference type="Proteomes" id="UP001177003"/>
    </source>
</evidence>
<gene>
    <name evidence="1" type="ORF">LSALG_LOCUS42256</name>
</gene>
<organism evidence="1 2">
    <name type="scientific">Lactuca saligna</name>
    <name type="common">Willowleaf lettuce</name>
    <dbReference type="NCBI Taxonomy" id="75948"/>
    <lineage>
        <taxon>Eukaryota</taxon>
        <taxon>Viridiplantae</taxon>
        <taxon>Streptophyta</taxon>
        <taxon>Embryophyta</taxon>
        <taxon>Tracheophyta</taxon>
        <taxon>Spermatophyta</taxon>
        <taxon>Magnoliopsida</taxon>
        <taxon>eudicotyledons</taxon>
        <taxon>Gunneridae</taxon>
        <taxon>Pentapetalae</taxon>
        <taxon>asterids</taxon>
        <taxon>campanulids</taxon>
        <taxon>Asterales</taxon>
        <taxon>Asteraceae</taxon>
        <taxon>Cichorioideae</taxon>
        <taxon>Cichorieae</taxon>
        <taxon>Lactucinae</taxon>
        <taxon>Lactuca</taxon>
    </lineage>
</organism>
<sequence length="88" mass="10111">MMKISNKKYQNLQDRKFGKDFLIIVTRVELQLEWGEVEAFMKEADTQNFQSIDLEEDYSSGDRALVISGLTTYRDTRGTSDDRGKAPA</sequence>
<dbReference type="AlphaFoldDB" id="A0AA36A4H9"/>
<accession>A0AA36A4H9</accession>
<protein>
    <submittedName>
        <fullName evidence="1">Uncharacterized protein</fullName>
    </submittedName>
</protein>